<feature type="region of interest" description="Disordered" evidence="1">
    <location>
        <begin position="1"/>
        <end position="47"/>
    </location>
</feature>
<dbReference type="EMBL" id="LR999454">
    <property type="protein sequence ID" value="CAE6022231.1"/>
    <property type="molecule type" value="Genomic_DNA"/>
</dbReference>
<keyword evidence="3" id="KW-1185">Reference proteome</keyword>
<protein>
    <submittedName>
        <fullName evidence="2">Uncharacterized protein</fullName>
    </submittedName>
</protein>
<feature type="compositionally biased region" description="Acidic residues" evidence="1">
    <location>
        <begin position="33"/>
        <end position="47"/>
    </location>
</feature>
<evidence type="ECO:0000313" key="3">
    <source>
        <dbReference type="Proteomes" id="UP000682877"/>
    </source>
</evidence>
<sequence>MAVMSHNNAEGRLYESTRTRPIPYLQTGGQENGGDDDDDDCDVAPAA</sequence>
<name>A0A8S2A521_ARAAE</name>
<dbReference type="Proteomes" id="UP000682877">
    <property type="component" value="Chromosome 4"/>
</dbReference>
<accession>A0A8S2A521</accession>
<reference evidence="2" key="1">
    <citation type="submission" date="2021-01" db="EMBL/GenBank/DDBJ databases">
        <authorList>
            <person name="Bezrukov I."/>
        </authorList>
    </citation>
    <scope>NUCLEOTIDE SEQUENCE</scope>
</reference>
<gene>
    <name evidence="2" type="ORF">AARE701A_LOCUS10179</name>
</gene>
<dbReference type="AlphaFoldDB" id="A0A8S2A521"/>
<evidence type="ECO:0000313" key="2">
    <source>
        <dbReference type="EMBL" id="CAE6022231.1"/>
    </source>
</evidence>
<evidence type="ECO:0000256" key="1">
    <source>
        <dbReference type="SAM" id="MobiDB-lite"/>
    </source>
</evidence>
<organism evidence="2 3">
    <name type="scientific">Arabidopsis arenosa</name>
    <name type="common">Sand rock-cress</name>
    <name type="synonym">Cardaminopsis arenosa</name>
    <dbReference type="NCBI Taxonomy" id="38785"/>
    <lineage>
        <taxon>Eukaryota</taxon>
        <taxon>Viridiplantae</taxon>
        <taxon>Streptophyta</taxon>
        <taxon>Embryophyta</taxon>
        <taxon>Tracheophyta</taxon>
        <taxon>Spermatophyta</taxon>
        <taxon>Magnoliopsida</taxon>
        <taxon>eudicotyledons</taxon>
        <taxon>Gunneridae</taxon>
        <taxon>Pentapetalae</taxon>
        <taxon>rosids</taxon>
        <taxon>malvids</taxon>
        <taxon>Brassicales</taxon>
        <taxon>Brassicaceae</taxon>
        <taxon>Camelineae</taxon>
        <taxon>Arabidopsis</taxon>
    </lineage>
</organism>
<proteinExistence type="predicted"/>